<dbReference type="GO" id="GO:0007168">
    <property type="term" value="P:receptor guanylyl cyclase signaling pathway"/>
    <property type="evidence" value="ECO:0007669"/>
    <property type="project" value="TreeGrafter"/>
</dbReference>
<evidence type="ECO:0000256" key="2">
    <source>
        <dbReference type="ARBA" id="ARBA00022692"/>
    </source>
</evidence>
<keyword evidence="2 8" id="KW-0812">Transmembrane</keyword>
<dbReference type="InterPro" id="IPR050401">
    <property type="entry name" value="Cyclic_nucleotide_synthase"/>
</dbReference>
<dbReference type="InterPro" id="IPR029787">
    <property type="entry name" value="Nucleotide_cyclase"/>
</dbReference>
<dbReference type="PROSITE" id="PS50125">
    <property type="entry name" value="GUANYLATE_CYCLASE_2"/>
    <property type="match status" value="1"/>
</dbReference>
<feature type="transmembrane region" description="Helical" evidence="8">
    <location>
        <begin position="325"/>
        <end position="347"/>
    </location>
</feature>
<dbReference type="PANTHER" id="PTHR11920">
    <property type="entry name" value="GUANYLYL CYCLASE"/>
    <property type="match status" value="1"/>
</dbReference>
<organism evidence="10 11">
    <name type="scientific">Mytilus galloprovincialis</name>
    <name type="common">Mediterranean mussel</name>
    <dbReference type="NCBI Taxonomy" id="29158"/>
    <lineage>
        <taxon>Eukaryota</taxon>
        <taxon>Metazoa</taxon>
        <taxon>Spiralia</taxon>
        <taxon>Lophotrochozoa</taxon>
        <taxon>Mollusca</taxon>
        <taxon>Bivalvia</taxon>
        <taxon>Autobranchia</taxon>
        <taxon>Pteriomorphia</taxon>
        <taxon>Mytilida</taxon>
        <taxon>Mytiloidea</taxon>
        <taxon>Mytilidae</taxon>
        <taxon>Mytilinae</taxon>
        <taxon>Mytilus</taxon>
    </lineage>
</organism>
<dbReference type="GO" id="GO:0000166">
    <property type="term" value="F:nucleotide binding"/>
    <property type="evidence" value="ECO:0007669"/>
    <property type="project" value="UniProtKB-KW"/>
</dbReference>
<keyword evidence="6" id="KW-0456">Lyase</keyword>
<name>A0A8B6HIQ4_MYTGA</name>
<dbReference type="InterPro" id="IPR013587">
    <property type="entry name" value="Nitrate/nitrite_sensing"/>
</dbReference>
<dbReference type="Gene3D" id="3.30.70.1230">
    <property type="entry name" value="Nucleotide cyclase"/>
    <property type="match status" value="1"/>
</dbReference>
<dbReference type="GO" id="GO:0035556">
    <property type="term" value="P:intracellular signal transduction"/>
    <property type="evidence" value="ECO:0007669"/>
    <property type="project" value="InterPro"/>
</dbReference>
<dbReference type="SMART" id="SM00044">
    <property type="entry name" value="CYCc"/>
    <property type="match status" value="1"/>
</dbReference>
<dbReference type="GO" id="GO:0004016">
    <property type="term" value="F:adenylate cyclase activity"/>
    <property type="evidence" value="ECO:0007669"/>
    <property type="project" value="TreeGrafter"/>
</dbReference>
<dbReference type="InterPro" id="IPR001054">
    <property type="entry name" value="A/G_cyclase"/>
</dbReference>
<feature type="transmembrane region" description="Helical" evidence="8">
    <location>
        <begin position="29"/>
        <end position="50"/>
    </location>
</feature>
<keyword evidence="11" id="KW-1185">Reference proteome</keyword>
<dbReference type="GO" id="GO:0001653">
    <property type="term" value="F:peptide receptor activity"/>
    <property type="evidence" value="ECO:0007669"/>
    <property type="project" value="TreeGrafter"/>
</dbReference>
<evidence type="ECO:0000256" key="1">
    <source>
        <dbReference type="ARBA" id="ARBA00004370"/>
    </source>
</evidence>
<keyword evidence="5 8" id="KW-0472">Membrane</keyword>
<dbReference type="GO" id="GO:0004383">
    <property type="term" value="F:guanylate cyclase activity"/>
    <property type="evidence" value="ECO:0007669"/>
    <property type="project" value="TreeGrafter"/>
</dbReference>
<reference evidence="10" key="1">
    <citation type="submission" date="2018-11" db="EMBL/GenBank/DDBJ databases">
        <authorList>
            <person name="Alioto T."/>
            <person name="Alioto T."/>
        </authorList>
    </citation>
    <scope>NUCLEOTIDE SEQUENCE</scope>
</reference>
<protein>
    <recommendedName>
        <fullName evidence="9">Guanylate cyclase domain-containing protein</fullName>
    </recommendedName>
</protein>
<dbReference type="Proteomes" id="UP000596742">
    <property type="component" value="Unassembled WGS sequence"/>
</dbReference>
<evidence type="ECO:0000256" key="8">
    <source>
        <dbReference type="SAM" id="Phobius"/>
    </source>
</evidence>
<sequence length="922" mass="104414">MNHTDLFVPVKRCCTCNSNLSTKRGQNIILVKILVLTIIPIIVLLIQGGITIAEDNNHVVTQNKVEADIKFSVEIGLLVHNLQIERGITAMYVSSGRMDILPALQNKRTMTDISLLTLGKWISLSTPSYFQSRKTYFQRLQEYRNTFDNLNKSSSEVIRFYSYNNYVILDWLGSVITDAKYITGTSWQPLVAYHMILLSKEQAGMERALGGVYYAKGSVALPELLWYKEKSTLGASYLARSMQYSTTVQQQINSRYTSSELESVINIMRSDILANNSTHGSVDTSISWFNNITSYIDLLKEIQDILSQEIIEMLEDYVTSLKTNLIINVIKMVCAILLFPITVILVYRLTNKLQQFANSLRNKTYDLEKERRRSEQLLYQLLPISIARRMMKKMAIIPEHYDSVSVFFSDIVGFTDICSKSSPMQVIYMLNILYIMIDAKLEAFDVYKVETIGDAYMVASGLPVAAKNRTRHATEVASMSLEIMSTVSEATVPHLPQEKWKTKEKRPSFGPLVQDSSSDKQTPVEWLKRTTKHQDSVRFAGGSGEPVNKIHKVLNADFKKLPNTSYVQQSNETSDNVAPGFFNIQNWRETFESKMKIPMYTGCCTSYTDYSDHVASRCKYVSMEDDQSNLQDLYWNEESYYRSAQEIREHNRKSDISKLNLASGIDSDIADIAAQLMQGDSVLDVVDKMAAKDDWKSKISFAKTDFQSQPARTRTLKLNDCSEVVVNLIEKTHPMLHKKPISNTKTPCHTPFLPVHRQNAFNQIPISTNSLLQRSNVKLNFLSTKQKADPSTPLVRSKSDCEVNFSNIWDSMHQRFVVCSAYENRRLTREVTVFTSTSLASGPSAVVTENRKRKASTTCTNQPAAKRQNGGNKKSQAASRLKQAASSSCNDLFATPLFIPSKRDQTACFSSTKKSSATYRHQ</sequence>
<evidence type="ECO:0000313" key="10">
    <source>
        <dbReference type="EMBL" id="VDI80529.1"/>
    </source>
</evidence>
<evidence type="ECO:0000256" key="6">
    <source>
        <dbReference type="ARBA" id="ARBA00023239"/>
    </source>
</evidence>
<dbReference type="Pfam" id="PF08376">
    <property type="entry name" value="NIT"/>
    <property type="match status" value="1"/>
</dbReference>
<evidence type="ECO:0000259" key="9">
    <source>
        <dbReference type="PROSITE" id="PS50125"/>
    </source>
</evidence>
<keyword evidence="4 8" id="KW-1133">Transmembrane helix</keyword>
<proteinExistence type="predicted"/>
<evidence type="ECO:0000256" key="4">
    <source>
        <dbReference type="ARBA" id="ARBA00022989"/>
    </source>
</evidence>
<feature type="compositionally biased region" description="Polar residues" evidence="7">
    <location>
        <begin position="856"/>
        <end position="881"/>
    </location>
</feature>
<dbReference type="EMBL" id="UYJE01010181">
    <property type="protein sequence ID" value="VDI80529.1"/>
    <property type="molecule type" value="Genomic_DNA"/>
</dbReference>
<dbReference type="Gene3D" id="6.10.250.780">
    <property type="match status" value="1"/>
</dbReference>
<evidence type="ECO:0000313" key="11">
    <source>
        <dbReference type="Proteomes" id="UP000596742"/>
    </source>
</evidence>
<feature type="domain" description="Guanylate cyclase" evidence="9">
    <location>
        <begin position="405"/>
        <end position="489"/>
    </location>
</feature>
<evidence type="ECO:0000256" key="3">
    <source>
        <dbReference type="ARBA" id="ARBA00022741"/>
    </source>
</evidence>
<dbReference type="AlphaFoldDB" id="A0A8B6HIQ4"/>
<accession>A0A8B6HIQ4</accession>
<feature type="region of interest" description="Disordered" evidence="7">
    <location>
        <begin position="843"/>
        <end position="881"/>
    </location>
</feature>
<evidence type="ECO:0000256" key="7">
    <source>
        <dbReference type="SAM" id="MobiDB-lite"/>
    </source>
</evidence>
<dbReference type="Pfam" id="PF00211">
    <property type="entry name" value="Guanylate_cyc"/>
    <property type="match status" value="1"/>
</dbReference>
<dbReference type="SUPFAM" id="SSF55073">
    <property type="entry name" value="Nucleotide cyclase"/>
    <property type="match status" value="1"/>
</dbReference>
<comment type="subcellular location">
    <subcellularLocation>
        <location evidence="1">Membrane</location>
    </subcellularLocation>
</comment>
<dbReference type="GO" id="GO:0005886">
    <property type="term" value="C:plasma membrane"/>
    <property type="evidence" value="ECO:0007669"/>
    <property type="project" value="TreeGrafter"/>
</dbReference>
<keyword evidence="3" id="KW-0547">Nucleotide-binding</keyword>
<dbReference type="PANTHER" id="PTHR11920:SF501">
    <property type="entry name" value="GUANYLATE CYCLASE 32E"/>
    <property type="match status" value="1"/>
</dbReference>
<dbReference type="OrthoDB" id="60033at2759"/>
<feature type="region of interest" description="Disordered" evidence="7">
    <location>
        <begin position="500"/>
        <end position="523"/>
    </location>
</feature>
<comment type="caution">
    <text evidence="10">The sequence shown here is derived from an EMBL/GenBank/DDBJ whole genome shotgun (WGS) entry which is preliminary data.</text>
</comment>
<dbReference type="CDD" id="cd07302">
    <property type="entry name" value="CHD"/>
    <property type="match status" value="1"/>
</dbReference>
<evidence type="ECO:0000256" key="5">
    <source>
        <dbReference type="ARBA" id="ARBA00023136"/>
    </source>
</evidence>
<gene>
    <name evidence="10" type="ORF">MGAL_10B082182</name>
</gene>